<dbReference type="InterPro" id="IPR010368">
    <property type="entry name" value="Com_YlbF"/>
</dbReference>
<dbReference type="EMBL" id="JBHUIT010000008">
    <property type="protein sequence ID" value="MFD2256391.1"/>
    <property type="molecule type" value="Genomic_DNA"/>
</dbReference>
<dbReference type="Pfam" id="PF06133">
    <property type="entry name" value="Com_YlbF"/>
    <property type="match status" value="1"/>
</dbReference>
<dbReference type="Gene3D" id="1.20.1500.10">
    <property type="entry name" value="YheA/YmcA-like"/>
    <property type="match status" value="1"/>
</dbReference>
<dbReference type="InterPro" id="IPR023378">
    <property type="entry name" value="YheA/YmcA-like_dom_sf"/>
</dbReference>
<name>A0ABW5D6M2_9BACT</name>
<evidence type="ECO:0000313" key="1">
    <source>
        <dbReference type="EMBL" id="MFD2256391.1"/>
    </source>
</evidence>
<sequence length="142" mass="15417">MSMLAERTSIISKTKELCAQIAEDEQFIKLQADVERFLSDDAAKLQYQSVHEKGEELHHKQHAGVELGDAEIKAFESARDELFANKVAADFMDAQRTLEGLQKQIGQYISMTLELGHVPSDEEIAEAQNAGGGCCGGGGCGC</sequence>
<dbReference type="RefSeq" id="WP_386819584.1">
    <property type="nucleotide sequence ID" value="NZ_JBHUIT010000008.1"/>
</dbReference>
<dbReference type="SUPFAM" id="SSF158622">
    <property type="entry name" value="YheA/YmcA-like"/>
    <property type="match status" value="1"/>
</dbReference>
<reference evidence="2" key="1">
    <citation type="journal article" date="2019" name="Int. J. Syst. Evol. Microbiol.">
        <title>The Global Catalogue of Microorganisms (GCM) 10K type strain sequencing project: providing services to taxonomists for standard genome sequencing and annotation.</title>
        <authorList>
            <consortium name="The Broad Institute Genomics Platform"/>
            <consortium name="The Broad Institute Genome Sequencing Center for Infectious Disease"/>
            <person name="Wu L."/>
            <person name="Ma J."/>
        </authorList>
    </citation>
    <scope>NUCLEOTIDE SEQUENCE [LARGE SCALE GENOMIC DNA]</scope>
    <source>
        <strain evidence="2">CGMCC 4.7106</strain>
    </source>
</reference>
<proteinExistence type="predicted"/>
<protein>
    <submittedName>
        <fullName evidence="1">YlbF family regulator</fullName>
    </submittedName>
</protein>
<gene>
    <name evidence="1" type="ORF">ACFSSA_06875</name>
</gene>
<organism evidence="1 2">
    <name type="scientific">Luteolibacter algae</name>
    <dbReference type="NCBI Taxonomy" id="454151"/>
    <lineage>
        <taxon>Bacteria</taxon>
        <taxon>Pseudomonadati</taxon>
        <taxon>Verrucomicrobiota</taxon>
        <taxon>Verrucomicrobiia</taxon>
        <taxon>Verrucomicrobiales</taxon>
        <taxon>Verrucomicrobiaceae</taxon>
        <taxon>Luteolibacter</taxon>
    </lineage>
</organism>
<dbReference type="Proteomes" id="UP001597375">
    <property type="component" value="Unassembled WGS sequence"/>
</dbReference>
<evidence type="ECO:0000313" key="2">
    <source>
        <dbReference type="Proteomes" id="UP001597375"/>
    </source>
</evidence>
<comment type="caution">
    <text evidence="1">The sequence shown here is derived from an EMBL/GenBank/DDBJ whole genome shotgun (WGS) entry which is preliminary data.</text>
</comment>
<accession>A0ABW5D6M2</accession>
<keyword evidence="2" id="KW-1185">Reference proteome</keyword>